<dbReference type="InterPro" id="IPR003660">
    <property type="entry name" value="HAMP_dom"/>
</dbReference>
<dbReference type="CDD" id="cd00082">
    <property type="entry name" value="HisKA"/>
    <property type="match status" value="1"/>
</dbReference>
<keyword evidence="8" id="KW-0547">Nucleotide-binding</keyword>
<evidence type="ECO:0000256" key="12">
    <source>
        <dbReference type="ARBA" id="ARBA00023012"/>
    </source>
</evidence>
<comment type="subcellular location">
    <subcellularLocation>
        <location evidence="2">Cell membrane</location>
        <topology evidence="2">Multi-pass membrane protein</topology>
    </subcellularLocation>
</comment>
<dbReference type="RefSeq" id="WP_025436817.1">
    <property type="nucleotide sequence ID" value="NZ_CP007453.1"/>
</dbReference>
<evidence type="ECO:0000256" key="1">
    <source>
        <dbReference type="ARBA" id="ARBA00000085"/>
    </source>
</evidence>
<dbReference type="InterPro" id="IPR036890">
    <property type="entry name" value="HATPase_C_sf"/>
</dbReference>
<evidence type="ECO:0000256" key="7">
    <source>
        <dbReference type="ARBA" id="ARBA00022692"/>
    </source>
</evidence>
<reference evidence="17 18" key="1">
    <citation type="journal article" date="2014" name="Genome Announc.">
        <title>Complete Genome Sequence of Amino Acid-Utilizing Eubacterium acidaminophilum al-2 (DSM 3953).</title>
        <authorList>
            <person name="Poehlein A."/>
            <person name="Andreesen J.R."/>
            <person name="Daniel R."/>
        </authorList>
    </citation>
    <scope>NUCLEOTIDE SEQUENCE [LARGE SCALE GENOMIC DNA]</scope>
    <source>
        <strain evidence="17 18">DSM 3953</strain>
        <plasmid evidence="18">Plasmid EAL2_808p</plasmid>
    </source>
</reference>
<dbReference type="Gene3D" id="6.10.340.10">
    <property type="match status" value="1"/>
</dbReference>
<evidence type="ECO:0000256" key="4">
    <source>
        <dbReference type="ARBA" id="ARBA00022475"/>
    </source>
</evidence>
<dbReference type="InterPro" id="IPR004358">
    <property type="entry name" value="Sig_transdc_His_kin-like_C"/>
</dbReference>
<dbReference type="HOGENOM" id="CLU_000445_89_6_9"/>
<dbReference type="SUPFAM" id="SSF55874">
    <property type="entry name" value="ATPase domain of HSP90 chaperone/DNA topoisomerase II/histidine kinase"/>
    <property type="match status" value="1"/>
</dbReference>
<evidence type="ECO:0000313" key="18">
    <source>
        <dbReference type="Proteomes" id="UP000019591"/>
    </source>
</evidence>
<evidence type="ECO:0000256" key="10">
    <source>
        <dbReference type="ARBA" id="ARBA00022840"/>
    </source>
</evidence>
<dbReference type="OrthoDB" id="9813151at2"/>
<evidence type="ECO:0000313" key="17">
    <source>
        <dbReference type="EMBL" id="AHM57965.1"/>
    </source>
</evidence>
<dbReference type="Pfam" id="PF00512">
    <property type="entry name" value="HisKA"/>
    <property type="match status" value="1"/>
</dbReference>
<evidence type="ECO:0000256" key="13">
    <source>
        <dbReference type="ARBA" id="ARBA00023136"/>
    </source>
</evidence>
<evidence type="ECO:0000256" key="11">
    <source>
        <dbReference type="ARBA" id="ARBA00022989"/>
    </source>
</evidence>
<dbReference type="InterPro" id="IPR005467">
    <property type="entry name" value="His_kinase_dom"/>
</dbReference>
<dbReference type="PRINTS" id="PR00344">
    <property type="entry name" value="BCTRLSENSOR"/>
</dbReference>
<keyword evidence="6 17" id="KW-0808">Transferase</keyword>
<proteinExistence type="predicted"/>
<dbReference type="SUPFAM" id="SSF158472">
    <property type="entry name" value="HAMP domain-like"/>
    <property type="match status" value="1"/>
</dbReference>
<keyword evidence="7 14" id="KW-0812">Transmembrane</keyword>
<keyword evidence="5" id="KW-0597">Phosphoprotein</keyword>
<accession>W8TAQ3</accession>
<dbReference type="Pfam" id="PF02518">
    <property type="entry name" value="HATPase_c"/>
    <property type="match status" value="1"/>
</dbReference>
<keyword evidence="10" id="KW-0067">ATP-binding</keyword>
<evidence type="ECO:0000256" key="6">
    <source>
        <dbReference type="ARBA" id="ARBA00022679"/>
    </source>
</evidence>
<dbReference type="InterPro" id="IPR003661">
    <property type="entry name" value="HisK_dim/P_dom"/>
</dbReference>
<evidence type="ECO:0000256" key="5">
    <source>
        <dbReference type="ARBA" id="ARBA00022553"/>
    </source>
</evidence>
<dbReference type="Gene3D" id="3.30.565.10">
    <property type="entry name" value="Histidine kinase-like ATPase, C-terminal domain"/>
    <property type="match status" value="1"/>
</dbReference>
<dbReference type="PANTHER" id="PTHR45528">
    <property type="entry name" value="SENSOR HISTIDINE KINASE CPXA"/>
    <property type="match status" value="1"/>
</dbReference>
<dbReference type="Pfam" id="PF00672">
    <property type="entry name" value="HAMP"/>
    <property type="match status" value="1"/>
</dbReference>
<evidence type="ECO:0000256" key="8">
    <source>
        <dbReference type="ARBA" id="ARBA00022741"/>
    </source>
</evidence>
<dbReference type="SMART" id="SM00387">
    <property type="entry name" value="HATPase_c"/>
    <property type="match status" value="1"/>
</dbReference>
<dbReference type="PANTHER" id="PTHR45528:SF1">
    <property type="entry name" value="SENSOR HISTIDINE KINASE CPXA"/>
    <property type="match status" value="1"/>
</dbReference>
<dbReference type="GO" id="GO:0005886">
    <property type="term" value="C:plasma membrane"/>
    <property type="evidence" value="ECO:0007669"/>
    <property type="project" value="UniProtKB-SubCell"/>
</dbReference>
<feature type="domain" description="Histidine kinase" evidence="15">
    <location>
        <begin position="279"/>
        <end position="496"/>
    </location>
</feature>
<sequence length="497" mass="55348">MKNILAKLWLWITGLVVVILTIFWFFNIYLLDRFYLDNRVQSLYEKGETISKVLESQDLESLNLSQDILFEIRPDIDDDSSSEEKLEGIRNGGRDRIERHPPEILYYISLEDISAISHNGKDAGIPGFIAQNFAAIEESMLGGDRFSRLITFRENGQDNVSTLLIGVPVEKGGKLAGFLLLHSLSSSISMTTLVLKKQFGIITLISILASSLFAFFLAKHFTRPILSIKAASDEIAKGKYGVTVDVGNKDEIGLLAGSINRMSSELSKIEELRKDLIANVTHEFKTPLSVIKTYAEMINDMDIDDKDAVIQDTRVILDETDRLSSMVGEIIYLSRIQSESGMLSLEPVRIADLFDGIKSRVSHLADSKGVKLETECSEDIGILADTEKIFRCILNFVVNSINYTPPGNSVHLFASSDSSTVTISIRDEGSGISPEDLVHVWERFYKADRSRAKGIQGTGLGMTIAKDILDMHGFEYGIESEMEKGTLVYIKAPVRKL</sequence>
<dbReference type="InterPro" id="IPR003594">
    <property type="entry name" value="HATPase_dom"/>
</dbReference>
<organism evidence="17 18">
    <name type="scientific">Peptoclostridium acidaminophilum DSM 3953</name>
    <dbReference type="NCBI Taxonomy" id="1286171"/>
    <lineage>
        <taxon>Bacteria</taxon>
        <taxon>Bacillati</taxon>
        <taxon>Bacillota</taxon>
        <taxon>Clostridia</taxon>
        <taxon>Peptostreptococcales</taxon>
        <taxon>Peptoclostridiaceae</taxon>
        <taxon>Peptoclostridium</taxon>
    </lineage>
</organism>
<keyword evidence="4" id="KW-1003">Cell membrane</keyword>
<evidence type="ECO:0000259" key="16">
    <source>
        <dbReference type="PROSITE" id="PS50885"/>
    </source>
</evidence>
<dbReference type="GO" id="GO:0005524">
    <property type="term" value="F:ATP binding"/>
    <property type="evidence" value="ECO:0007669"/>
    <property type="project" value="UniProtKB-KW"/>
</dbReference>
<feature type="transmembrane region" description="Helical" evidence="14">
    <location>
        <begin position="6"/>
        <end position="31"/>
    </location>
</feature>
<dbReference type="EMBL" id="CP007453">
    <property type="protein sequence ID" value="AHM57965.1"/>
    <property type="molecule type" value="Genomic_DNA"/>
</dbReference>
<feature type="domain" description="HAMP" evidence="16">
    <location>
        <begin position="219"/>
        <end position="271"/>
    </location>
</feature>
<dbReference type="Proteomes" id="UP000019591">
    <property type="component" value="Plasmid EAL2_808p"/>
</dbReference>
<dbReference type="PROSITE" id="PS50885">
    <property type="entry name" value="HAMP"/>
    <property type="match status" value="1"/>
</dbReference>
<gene>
    <name evidence="17" type="primary">phoR</name>
    <name evidence="17" type="ORF">EAL2_808p04620</name>
</gene>
<geneLocation type="plasmid" evidence="17 18">
    <name>EAL2_808p</name>
</geneLocation>
<evidence type="ECO:0000259" key="15">
    <source>
        <dbReference type="PROSITE" id="PS50109"/>
    </source>
</evidence>
<dbReference type="GO" id="GO:0000155">
    <property type="term" value="F:phosphorelay sensor kinase activity"/>
    <property type="evidence" value="ECO:0007669"/>
    <property type="project" value="InterPro"/>
</dbReference>
<dbReference type="EC" id="2.7.13.3" evidence="3"/>
<keyword evidence="11 14" id="KW-1133">Transmembrane helix</keyword>
<protein>
    <recommendedName>
        <fullName evidence="3">histidine kinase</fullName>
        <ecNumber evidence="3">2.7.13.3</ecNumber>
    </recommendedName>
</protein>
<dbReference type="SMART" id="SM00304">
    <property type="entry name" value="HAMP"/>
    <property type="match status" value="1"/>
</dbReference>
<dbReference type="AlphaFoldDB" id="W8TAQ3"/>
<dbReference type="SUPFAM" id="SSF47384">
    <property type="entry name" value="Homodimeric domain of signal transducing histidine kinase"/>
    <property type="match status" value="1"/>
</dbReference>
<dbReference type="CDD" id="cd06225">
    <property type="entry name" value="HAMP"/>
    <property type="match status" value="1"/>
</dbReference>
<keyword evidence="13 14" id="KW-0472">Membrane</keyword>
<evidence type="ECO:0000256" key="14">
    <source>
        <dbReference type="SAM" id="Phobius"/>
    </source>
</evidence>
<dbReference type="Gene3D" id="1.10.287.130">
    <property type="match status" value="1"/>
</dbReference>
<keyword evidence="12" id="KW-0902">Two-component regulatory system</keyword>
<dbReference type="PROSITE" id="PS50109">
    <property type="entry name" value="HIS_KIN"/>
    <property type="match status" value="1"/>
</dbReference>
<evidence type="ECO:0000256" key="2">
    <source>
        <dbReference type="ARBA" id="ARBA00004651"/>
    </source>
</evidence>
<dbReference type="eggNOG" id="COG2205">
    <property type="taxonomic scope" value="Bacteria"/>
</dbReference>
<keyword evidence="9" id="KW-0418">Kinase</keyword>
<dbReference type="InterPro" id="IPR036097">
    <property type="entry name" value="HisK_dim/P_sf"/>
</dbReference>
<comment type="catalytic activity">
    <reaction evidence="1">
        <text>ATP + protein L-histidine = ADP + protein N-phospho-L-histidine.</text>
        <dbReference type="EC" id="2.7.13.3"/>
    </reaction>
</comment>
<evidence type="ECO:0000256" key="3">
    <source>
        <dbReference type="ARBA" id="ARBA00012438"/>
    </source>
</evidence>
<evidence type="ECO:0000256" key="9">
    <source>
        <dbReference type="ARBA" id="ARBA00022777"/>
    </source>
</evidence>
<keyword evidence="17" id="KW-0614">Plasmid</keyword>
<feature type="transmembrane region" description="Helical" evidence="14">
    <location>
        <begin position="201"/>
        <end position="218"/>
    </location>
</feature>
<dbReference type="InterPro" id="IPR050398">
    <property type="entry name" value="HssS/ArlS-like"/>
</dbReference>
<dbReference type="KEGG" id="eac:EAL2_808p04620"/>
<name>W8TAQ3_PEPAC</name>
<dbReference type="PATRIC" id="fig|1286171.3.peg.2642"/>
<keyword evidence="18" id="KW-1185">Reference proteome</keyword>
<dbReference type="SMART" id="SM00388">
    <property type="entry name" value="HisKA"/>
    <property type="match status" value="1"/>
</dbReference>